<evidence type="ECO:0000256" key="5">
    <source>
        <dbReference type="ARBA" id="ARBA00023170"/>
    </source>
</evidence>
<dbReference type="HOGENOM" id="CLU_1798310_0_0_1"/>
<evidence type="ECO:0000256" key="1">
    <source>
        <dbReference type="ARBA" id="ARBA00004141"/>
    </source>
</evidence>
<protein>
    <submittedName>
        <fullName evidence="7">Metabotropic glutamate receptor</fullName>
    </submittedName>
</protein>
<dbReference type="GO" id="GO:0004930">
    <property type="term" value="F:G protein-coupled receptor activity"/>
    <property type="evidence" value="ECO:0007669"/>
    <property type="project" value="InterPro"/>
</dbReference>
<dbReference type="SUPFAM" id="SSF53822">
    <property type="entry name" value="Periplasmic binding protein-like I"/>
    <property type="match status" value="1"/>
</dbReference>
<dbReference type="Gene3D" id="3.40.50.2300">
    <property type="match status" value="1"/>
</dbReference>
<keyword evidence="3" id="KW-1133">Transmembrane helix</keyword>
<dbReference type="InParanoid" id="K1QHX5"/>
<evidence type="ECO:0000256" key="4">
    <source>
        <dbReference type="ARBA" id="ARBA00023136"/>
    </source>
</evidence>
<keyword evidence="4" id="KW-0472">Membrane</keyword>
<comment type="subcellular location">
    <subcellularLocation>
        <location evidence="1">Membrane</location>
        <topology evidence="1">Multi-pass membrane protein</topology>
    </subcellularLocation>
</comment>
<evidence type="ECO:0000256" key="6">
    <source>
        <dbReference type="ARBA" id="ARBA00023180"/>
    </source>
</evidence>
<dbReference type="GO" id="GO:0016020">
    <property type="term" value="C:membrane"/>
    <property type="evidence" value="ECO:0007669"/>
    <property type="project" value="UniProtKB-SubCell"/>
</dbReference>
<dbReference type="InterPro" id="IPR000337">
    <property type="entry name" value="GPCR_3"/>
</dbReference>
<dbReference type="AlphaFoldDB" id="K1QHX5"/>
<sequence>MKYPDSVLIWIHIFTLCVAEETTKLEGDIIIGGLFKIFDLKDGACSNTVDTASVRDYEAVKWTLKKLNAANYIPGINIGIEAFSTCDIPGRAVYHTVNFAQKAFENHANSSSLPIVGQYDDLAILGVQYSPSRQGGSVNIVLRG</sequence>
<gene>
    <name evidence="7" type="ORF">CGI_10027713</name>
</gene>
<keyword evidence="6" id="KW-0325">Glycoprotein</keyword>
<evidence type="ECO:0000313" key="7">
    <source>
        <dbReference type="EMBL" id="EKC28435.1"/>
    </source>
</evidence>
<keyword evidence="5 7" id="KW-0675">Receptor</keyword>
<accession>K1QHX5</accession>
<dbReference type="InterPro" id="IPR028082">
    <property type="entry name" value="Peripla_BP_I"/>
</dbReference>
<evidence type="ECO:0000256" key="2">
    <source>
        <dbReference type="ARBA" id="ARBA00022692"/>
    </source>
</evidence>
<name>K1QHX5_MAGGI</name>
<proteinExistence type="predicted"/>
<keyword evidence="2" id="KW-0812">Transmembrane</keyword>
<organism evidence="7">
    <name type="scientific">Magallana gigas</name>
    <name type="common">Pacific oyster</name>
    <name type="synonym">Crassostrea gigas</name>
    <dbReference type="NCBI Taxonomy" id="29159"/>
    <lineage>
        <taxon>Eukaryota</taxon>
        <taxon>Metazoa</taxon>
        <taxon>Spiralia</taxon>
        <taxon>Lophotrochozoa</taxon>
        <taxon>Mollusca</taxon>
        <taxon>Bivalvia</taxon>
        <taxon>Autobranchia</taxon>
        <taxon>Pteriomorphia</taxon>
        <taxon>Ostreida</taxon>
        <taxon>Ostreoidea</taxon>
        <taxon>Ostreidae</taxon>
        <taxon>Magallana</taxon>
    </lineage>
</organism>
<reference evidence="7" key="1">
    <citation type="journal article" date="2012" name="Nature">
        <title>The oyster genome reveals stress adaptation and complexity of shell formation.</title>
        <authorList>
            <person name="Zhang G."/>
            <person name="Fang X."/>
            <person name="Guo X."/>
            <person name="Li L."/>
            <person name="Luo R."/>
            <person name="Xu F."/>
            <person name="Yang P."/>
            <person name="Zhang L."/>
            <person name="Wang X."/>
            <person name="Qi H."/>
            <person name="Xiong Z."/>
            <person name="Que H."/>
            <person name="Xie Y."/>
            <person name="Holland P.W."/>
            <person name="Paps J."/>
            <person name="Zhu Y."/>
            <person name="Wu F."/>
            <person name="Chen Y."/>
            <person name="Wang J."/>
            <person name="Peng C."/>
            <person name="Meng J."/>
            <person name="Yang L."/>
            <person name="Liu J."/>
            <person name="Wen B."/>
            <person name="Zhang N."/>
            <person name="Huang Z."/>
            <person name="Zhu Q."/>
            <person name="Feng Y."/>
            <person name="Mount A."/>
            <person name="Hedgecock D."/>
            <person name="Xu Z."/>
            <person name="Liu Y."/>
            <person name="Domazet-Loso T."/>
            <person name="Du Y."/>
            <person name="Sun X."/>
            <person name="Zhang S."/>
            <person name="Liu B."/>
            <person name="Cheng P."/>
            <person name="Jiang X."/>
            <person name="Li J."/>
            <person name="Fan D."/>
            <person name="Wang W."/>
            <person name="Fu W."/>
            <person name="Wang T."/>
            <person name="Wang B."/>
            <person name="Zhang J."/>
            <person name="Peng Z."/>
            <person name="Li Y."/>
            <person name="Li N."/>
            <person name="Wang J."/>
            <person name="Chen M."/>
            <person name="He Y."/>
            <person name="Tan F."/>
            <person name="Song X."/>
            <person name="Zheng Q."/>
            <person name="Huang R."/>
            <person name="Yang H."/>
            <person name="Du X."/>
            <person name="Chen L."/>
            <person name="Yang M."/>
            <person name="Gaffney P.M."/>
            <person name="Wang S."/>
            <person name="Luo L."/>
            <person name="She Z."/>
            <person name="Ming Y."/>
            <person name="Huang W."/>
            <person name="Zhang S."/>
            <person name="Huang B."/>
            <person name="Zhang Y."/>
            <person name="Qu T."/>
            <person name="Ni P."/>
            <person name="Miao G."/>
            <person name="Wang J."/>
            <person name="Wang Q."/>
            <person name="Steinberg C.E."/>
            <person name="Wang H."/>
            <person name="Li N."/>
            <person name="Qian L."/>
            <person name="Zhang G."/>
            <person name="Li Y."/>
            <person name="Yang H."/>
            <person name="Liu X."/>
            <person name="Wang J."/>
            <person name="Yin Y."/>
            <person name="Wang J."/>
        </authorList>
    </citation>
    <scope>NUCLEOTIDE SEQUENCE [LARGE SCALE GENOMIC DNA]</scope>
    <source>
        <strain evidence="7">05x7-T-G4-1.051#20</strain>
    </source>
</reference>
<dbReference type="PRINTS" id="PR00248">
    <property type="entry name" value="GPCRMGR"/>
</dbReference>
<evidence type="ECO:0000256" key="3">
    <source>
        <dbReference type="ARBA" id="ARBA00022989"/>
    </source>
</evidence>
<dbReference type="EMBL" id="JH816453">
    <property type="protein sequence ID" value="EKC28435.1"/>
    <property type="molecule type" value="Genomic_DNA"/>
</dbReference>